<accession>A0A4V3FKJ0</accession>
<organism evidence="1 2">
    <name type="scientific">Kribbella voronezhensis</name>
    <dbReference type="NCBI Taxonomy" id="2512212"/>
    <lineage>
        <taxon>Bacteria</taxon>
        <taxon>Bacillati</taxon>
        <taxon>Actinomycetota</taxon>
        <taxon>Actinomycetes</taxon>
        <taxon>Propionibacteriales</taxon>
        <taxon>Kribbellaceae</taxon>
        <taxon>Kribbella</taxon>
    </lineage>
</organism>
<protein>
    <submittedName>
        <fullName evidence="1">Carbohydrate ABC transporter substrate-binding protein (CUT1 family)</fullName>
    </submittedName>
</protein>
<dbReference type="OrthoDB" id="2509690at2"/>
<gene>
    <name evidence="1" type="ORF">EV138_3969</name>
</gene>
<dbReference type="CDD" id="cd14748">
    <property type="entry name" value="PBP2_UgpB"/>
    <property type="match status" value="1"/>
</dbReference>
<dbReference type="Gene3D" id="3.40.190.10">
    <property type="entry name" value="Periplasmic binding protein-like II"/>
    <property type="match status" value="1"/>
</dbReference>
<dbReference type="Proteomes" id="UP000295151">
    <property type="component" value="Unassembled WGS sequence"/>
</dbReference>
<dbReference type="PANTHER" id="PTHR43649:SF30">
    <property type="entry name" value="ABC TRANSPORTER SUBSTRATE-BINDING PROTEIN"/>
    <property type="match status" value="1"/>
</dbReference>
<dbReference type="EMBL" id="SOCE01000001">
    <property type="protein sequence ID" value="TDU90383.1"/>
    <property type="molecule type" value="Genomic_DNA"/>
</dbReference>
<dbReference type="Pfam" id="PF13416">
    <property type="entry name" value="SBP_bac_8"/>
    <property type="match status" value="1"/>
</dbReference>
<evidence type="ECO:0000313" key="2">
    <source>
        <dbReference type="Proteomes" id="UP000295151"/>
    </source>
</evidence>
<dbReference type="InterPro" id="IPR050490">
    <property type="entry name" value="Bact_solute-bd_prot1"/>
</dbReference>
<proteinExistence type="predicted"/>
<sequence length="438" mass="47670">MRRRAFLGLAAAGSLAGCGYRSVDAEYEQPAGAVPKQYARRTRVVFWSSYGGANGKAIGKLVAKFNESQQDVYVEAQFQGSYDDVAQKVAASLIARQAPDIAVLSDVTWERFYLNDALEPLNGYFTDGFGPAVYQQKLFGEYVVKGQSWCVPFARSTPILYFNRDAFAKAGLPDRAPRTWSELRSWGPELARVQAGGRSLRSLALAKVDGDWQFQGNVWQFGGAYSNGLDVTIDQDGAVAAGEWQRRMVHDDGFAYMANSAMTDFANGLVAMVQDSTGGLKSAMSKAKFKVGAGFVPSEVAAGIATGGGGIGMLRNASPERKQAAAAFLAFLARPENSAWWTTQTGYLPVVNAAREDPALKKLIADEPNYGVAIEQLTNARKQDAIRLFGRNSNVVIYTGLQQIYADNASPRKVFGAVARRLEAIGDEVRRQYEEKVL</sequence>
<keyword evidence="2" id="KW-1185">Reference proteome</keyword>
<reference evidence="1 2" key="1">
    <citation type="submission" date="2019-03" db="EMBL/GenBank/DDBJ databases">
        <title>Genomic Encyclopedia of Type Strains, Phase III (KMG-III): the genomes of soil and plant-associated and newly described type strains.</title>
        <authorList>
            <person name="Whitman W."/>
        </authorList>
    </citation>
    <scope>NUCLEOTIDE SEQUENCE [LARGE SCALE GENOMIC DNA]</scope>
    <source>
        <strain evidence="1 2">VKM Ac-2575</strain>
    </source>
</reference>
<comment type="caution">
    <text evidence="1">The sequence shown here is derived from an EMBL/GenBank/DDBJ whole genome shotgun (WGS) entry which is preliminary data.</text>
</comment>
<dbReference type="RefSeq" id="WP_133980298.1">
    <property type="nucleotide sequence ID" value="NZ_SOCE01000001.1"/>
</dbReference>
<dbReference type="PANTHER" id="PTHR43649">
    <property type="entry name" value="ARABINOSE-BINDING PROTEIN-RELATED"/>
    <property type="match status" value="1"/>
</dbReference>
<dbReference type="PROSITE" id="PS51257">
    <property type="entry name" value="PROKAR_LIPOPROTEIN"/>
    <property type="match status" value="1"/>
</dbReference>
<dbReference type="SUPFAM" id="SSF53850">
    <property type="entry name" value="Periplasmic binding protein-like II"/>
    <property type="match status" value="1"/>
</dbReference>
<dbReference type="AlphaFoldDB" id="A0A4V3FKJ0"/>
<dbReference type="InterPro" id="IPR006059">
    <property type="entry name" value="SBP"/>
</dbReference>
<evidence type="ECO:0000313" key="1">
    <source>
        <dbReference type="EMBL" id="TDU90383.1"/>
    </source>
</evidence>
<name>A0A4V3FKJ0_9ACTN</name>